<keyword evidence="5" id="KW-0762">Sugar transport</keyword>
<dbReference type="InterPro" id="IPR006059">
    <property type="entry name" value="SBP"/>
</dbReference>
<evidence type="ECO:0000256" key="1">
    <source>
        <dbReference type="ARBA" id="ARBA00004418"/>
    </source>
</evidence>
<evidence type="ECO:0000256" key="3">
    <source>
        <dbReference type="ARBA" id="ARBA00022448"/>
    </source>
</evidence>
<dbReference type="InterPro" id="IPR050490">
    <property type="entry name" value="Bact_solute-bd_prot1"/>
</dbReference>
<evidence type="ECO:0000313" key="6">
    <source>
        <dbReference type="Proteomes" id="UP000561459"/>
    </source>
</evidence>
<protein>
    <submittedName>
        <fullName evidence="5">Multiple sugar transport system substrate-binding protein</fullName>
    </submittedName>
</protein>
<evidence type="ECO:0000313" key="5">
    <source>
        <dbReference type="EMBL" id="MBB3940261.1"/>
    </source>
</evidence>
<proteinExistence type="inferred from homology"/>
<reference evidence="5 6" key="1">
    <citation type="submission" date="2020-08" db="EMBL/GenBank/DDBJ databases">
        <title>Genomic Encyclopedia of Type Strains, Phase IV (KMG-IV): sequencing the most valuable type-strain genomes for metagenomic binning, comparative biology and taxonomic classification.</title>
        <authorList>
            <person name="Goeker M."/>
        </authorList>
    </citation>
    <scope>NUCLEOTIDE SEQUENCE [LARGE SCALE GENOMIC DNA]</scope>
    <source>
        <strain evidence="5 6">DSM 27568</strain>
    </source>
</reference>
<comment type="similarity">
    <text evidence="2">Belongs to the bacterial solute-binding protein 1 family.</text>
</comment>
<evidence type="ECO:0000256" key="4">
    <source>
        <dbReference type="ARBA" id="ARBA00022729"/>
    </source>
</evidence>
<name>A0A7W6FYH5_9SPHN</name>
<dbReference type="RefSeq" id="WP_183616918.1">
    <property type="nucleotide sequence ID" value="NZ_JACIDY010000004.1"/>
</dbReference>
<evidence type="ECO:0000256" key="2">
    <source>
        <dbReference type="ARBA" id="ARBA00008520"/>
    </source>
</evidence>
<dbReference type="AlphaFoldDB" id="A0A7W6FYH5"/>
<comment type="caution">
    <text evidence="5">The sequence shown here is derived from an EMBL/GenBank/DDBJ whole genome shotgun (WGS) entry which is preliminary data.</text>
</comment>
<dbReference type="PANTHER" id="PTHR43649">
    <property type="entry name" value="ARABINOSE-BINDING PROTEIN-RELATED"/>
    <property type="match status" value="1"/>
</dbReference>
<dbReference type="GO" id="GO:0042597">
    <property type="term" value="C:periplasmic space"/>
    <property type="evidence" value="ECO:0007669"/>
    <property type="project" value="UniProtKB-SubCell"/>
</dbReference>
<dbReference type="SUPFAM" id="SSF53850">
    <property type="entry name" value="Periplasmic binding protein-like II"/>
    <property type="match status" value="1"/>
</dbReference>
<dbReference type="Gene3D" id="3.40.190.10">
    <property type="entry name" value="Periplasmic binding protein-like II"/>
    <property type="match status" value="2"/>
</dbReference>
<keyword evidence="4" id="KW-0732">Signal</keyword>
<dbReference type="EMBL" id="JACIDY010000004">
    <property type="protein sequence ID" value="MBB3940261.1"/>
    <property type="molecule type" value="Genomic_DNA"/>
</dbReference>
<dbReference type="PANTHER" id="PTHR43649:SF34">
    <property type="entry name" value="ABC TRANSPORTER PERIPLASMIC-BINDING PROTEIN YCJN-RELATED"/>
    <property type="match status" value="1"/>
</dbReference>
<gene>
    <name evidence="5" type="ORF">GGR39_001918</name>
</gene>
<dbReference type="Pfam" id="PF01547">
    <property type="entry name" value="SBP_bac_1"/>
    <property type="match status" value="1"/>
</dbReference>
<keyword evidence="6" id="KW-1185">Reference proteome</keyword>
<keyword evidence="3" id="KW-0813">Transport</keyword>
<sequence>MAATSCGSKPASPPLRFWATSYEGDYSPHLMPAFTAATGIEVDVQSVPSTAAHEKMLTAYAGGVLPDVFMLPSGWIGEFATIGALAPVPSPDLVTDIVPAALALAQVEGKNWAVPWAAAPQVQFYRRDLLQDAGYASMPTSWNAWREMGRTIKRRRPDEFVFLTLLNWPDTLFSMLYQTGASMLRDHNTRGNFRSAAAEAAFAFYLSLFTENLAPRALSTEVQDPFAAFAQGRYAVWPSWPTLLLDLHRRRAEIPADRWAVARLAGPNGPGPAAMIASNVAVSAATARPKAAWALVRHLTSATSELRFQQLIGNLPARASAWASPQLQAPVLRPFAEQMREPAMAPKIIEWERIQIEVQLVAERVVRGLLTIPQALATIDDRIDQILAKRRALVEAGRIV</sequence>
<accession>A0A7W6FYH5</accession>
<comment type="subcellular location">
    <subcellularLocation>
        <location evidence="1">Periplasm</location>
    </subcellularLocation>
</comment>
<dbReference type="Proteomes" id="UP000561459">
    <property type="component" value="Unassembled WGS sequence"/>
</dbReference>
<organism evidence="5 6">
    <name type="scientific">Novosphingobium fluoreni</name>
    <dbReference type="NCBI Taxonomy" id="1391222"/>
    <lineage>
        <taxon>Bacteria</taxon>
        <taxon>Pseudomonadati</taxon>
        <taxon>Pseudomonadota</taxon>
        <taxon>Alphaproteobacteria</taxon>
        <taxon>Sphingomonadales</taxon>
        <taxon>Sphingomonadaceae</taxon>
        <taxon>Novosphingobium</taxon>
    </lineage>
</organism>